<keyword evidence="1" id="KW-0472">Membrane</keyword>
<feature type="transmembrane region" description="Helical" evidence="1">
    <location>
        <begin position="69"/>
        <end position="87"/>
    </location>
</feature>
<dbReference type="PANTHER" id="PTHR33745:SF1">
    <property type="entry name" value="RSBT ANTAGONIST PROTEIN RSBS"/>
    <property type="match status" value="1"/>
</dbReference>
<evidence type="ECO:0000313" key="3">
    <source>
        <dbReference type="EMBL" id="RRR77748.1"/>
    </source>
</evidence>
<sequence>MRNLFVMHHCDEDLQRRGQNLIVVLWAGIALSLLTLPLVWLEGRYLSVFNALFALPLGLFLITLTKRGFVDAVAITAVLVIVVSLGIAPFASASFLTSAYFFPLTTLVAGYTLRPRGILLTLLLNLVTLGLVVWFLDATPPQVPSIAATTINAMALLVFGSIIAVLSAFTASRTIATIRQAREEAHQARDALTEANAHLEEQVALRTADLTHALTAIESHAQELEAHLTTQQQLNEVISQLALPLLPVRRDILVVPLVGTFDSRHMDLIEQRILKTIEKRVTRVLIFDVTGVACIDTLTAKILLQSATALHLMGTRSVLVGIRPEVAQTLVSLGIDLGDLTTYADLETALAGEGKSKKPFLT</sequence>
<gene>
    <name evidence="3" type="ORF">EI684_01125</name>
</gene>
<reference evidence="3 4" key="1">
    <citation type="submission" date="2018-12" db="EMBL/GenBank/DDBJ databases">
        <title>Genome Sequence of Candidatus Viridilinea halotolerans isolated from saline sulfide-rich spring.</title>
        <authorList>
            <person name="Grouzdev D.S."/>
            <person name="Burganskaya E.I."/>
            <person name="Krutkina M.S."/>
            <person name="Sukhacheva M.V."/>
            <person name="Gorlenko V.M."/>
        </authorList>
    </citation>
    <scope>NUCLEOTIDE SEQUENCE [LARGE SCALE GENOMIC DNA]</scope>
    <source>
        <strain evidence="3">Chok-6</strain>
    </source>
</reference>
<keyword evidence="1" id="KW-1133">Transmembrane helix</keyword>
<evidence type="ECO:0000256" key="1">
    <source>
        <dbReference type="SAM" id="Phobius"/>
    </source>
</evidence>
<dbReference type="InterPro" id="IPR036513">
    <property type="entry name" value="STAS_dom_sf"/>
</dbReference>
<feature type="domain" description="STAS" evidence="2">
    <location>
        <begin position="242"/>
        <end position="353"/>
    </location>
</feature>
<dbReference type="Pfam" id="PF01740">
    <property type="entry name" value="STAS"/>
    <property type="match status" value="1"/>
</dbReference>
<dbReference type="CDD" id="cd07041">
    <property type="entry name" value="STAS_RsbR_RsbS_like"/>
    <property type="match status" value="1"/>
</dbReference>
<evidence type="ECO:0000313" key="4">
    <source>
        <dbReference type="Proteomes" id="UP000280307"/>
    </source>
</evidence>
<dbReference type="InterPro" id="IPR051932">
    <property type="entry name" value="Bact_StressResp_Reg"/>
</dbReference>
<organism evidence="3 4">
    <name type="scientific">Candidatus Viridilinea halotolerans</name>
    <dbReference type="NCBI Taxonomy" id="2491704"/>
    <lineage>
        <taxon>Bacteria</taxon>
        <taxon>Bacillati</taxon>
        <taxon>Chloroflexota</taxon>
        <taxon>Chloroflexia</taxon>
        <taxon>Chloroflexales</taxon>
        <taxon>Chloroflexineae</taxon>
        <taxon>Oscillochloridaceae</taxon>
        <taxon>Candidatus Viridilinea</taxon>
    </lineage>
</organism>
<protein>
    <submittedName>
        <fullName evidence="3">STAS domain-containing protein</fullName>
    </submittedName>
</protein>
<feature type="transmembrane region" description="Helical" evidence="1">
    <location>
        <begin position="118"/>
        <end position="136"/>
    </location>
</feature>
<keyword evidence="1" id="KW-0812">Transmembrane</keyword>
<dbReference type="InterPro" id="IPR002645">
    <property type="entry name" value="STAS_dom"/>
</dbReference>
<comment type="caution">
    <text evidence="3">The sequence shown here is derived from an EMBL/GenBank/DDBJ whole genome shotgun (WGS) entry which is preliminary data.</text>
</comment>
<name>A0A426UAT5_9CHLR</name>
<accession>A0A426UAT5</accession>
<feature type="transmembrane region" description="Helical" evidence="1">
    <location>
        <begin position="21"/>
        <end position="39"/>
    </location>
</feature>
<feature type="transmembrane region" description="Helical" evidence="1">
    <location>
        <begin position="45"/>
        <end position="62"/>
    </location>
</feature>
<dbReference type="SUPFAM" id="SSF52091">
    <property type="entry name" value="SpoIIaa-like"/>
    <property type="match status" value="1"/>
</dbReference>
<feature type="transmembrane region" description="Helical" evidence="1">
    <location>
        <begin position="93"/>
        <end position="111"/>
    </location>
</feature>
<dbReference type="Proteomes" id="UP000280307">
    <property type="component" value="Unassembled WGS sequence"/>
</dbReference>
<dbReference type="EMBL" id="RSAS01000048">
    <property type="protein sequence ID" value="RRR77748.1"/>
    <property type="molecule type" value="Genomic_DNA"/>
</dbReference>
<evidence type="ECO:0000259" key="2">
    <source>
        <dbReference type="PROSITE" id="PS50801"/>
    </source>
</evidence>
<dbReference type="AlphaFoldDB" id="A0A426UAT5"/>
<dbReference type="PANTHER" id="PTHR33745">
    <property type="entry name" value="RSBT ANTAGONIST PROTEIN RSBS-RELATED"/>
    <property type="match status" value="1"/>
</dbReference>
<dbReference type="Gene3D" id="3.30.750.24">
    <property type="entry name" value="STAS domain"/>
    <property type="match status" value="1"/>
</dbReference>
<proteinExistence type="predicted"/>
<dbReference type="PROSITE" id="PS50801">
    <property type="entry name" value="STAS"/>
    <property type="match status" value="1"/>
</dbReference>
<feature type="transmembrane region" description="Helical" evidence="1">
    <location>
        <begin position="148"/>
        <end position="169"/>
    </location>
</feature>